<evidence type="ECO:0000313" key="2">
    <source>
        <dbReference type="Proteomes" id="UP000238362"/>
    </source>
</evidence>
<dbReference type="EMBL" id="PVNH01000011">
    <property type="protein sequence ID" value="PRX44625.1"/>
    <property type="molecule type" value="Genomic_DNA"/>
</dbReference>
<keyword evidence="2" id="KW-1185">Reference proteome</keyword>
<dbReference type="AlphaFoldDB" id="A0A2T0LN61"/>
<sequence length="426" mass="44568">MNDLGLPPHRELPPGVRDRMYASVREGMAERPRRSLRTPLGIAAAVAVLAGTAAVAGGVLDRDEPGRVPSAAGNTATLDRCWAAIEDSGKAADFPARQDWRQVSSTSLPASTVTGVRAGDTTLFCETTLTSVAVSAPLTATAPPDDELVHGVMLSPNGTVIGLAASGFDSVTVMTKDQVTTGLTDRPAWLGSADFAVRDGVFVGSWALHDLTGFPVEAVLYRENEEGESAPLSLPEPAVLRVDRPAEPGDRSSEAGRMLTECLAGPDTWGGAVVDAATWRPGAMLRQDFPSREVEKKETKPYRTAFVVATNERASAVCTTEPRWDFRIHPAPDTLTSARQPIALLAGENHRPGLTVAGVTGPDVSSIELEAGGEKVAARVSARTFTAYVPGVEEGGTGIGEGSVTATVRDDGGAVLYEGPLPPIAK</sequence>
<accession>A0A2T0LN61</accession>
<dbReference type="Proteomes" id="UP000238362">
    <property type="component" value="Unassembled WGS sequence"/>
</dbReference>
<protein>
    <submittedName>
        <fullName evidence="1">Uncharacterized protein</fullName>
    </submittedName>
</protein>
<proteinExistence type="predicted"/>
<comment type="caution">
    <text evidence="1">The sequence shown here is derived from an EMBL/GenBank/DDBJ whole genome shotgun (WGS) entry which is preliminary data.</text>
</comment>
<evidence type="ECO:0000313" key="1">
    <source>
        <dbReference type="EMBL" id="PRX44625.1"/>
    </source>
</evidence>
<organism evidence="1 2">
    <name type="scientific">Prauserella shujinwangii</name>
    <dbReference type="NCBI Taxonomy" id="1453103"/>
    <lineage>
        <taxon>Bacteria</taxon>
        <taxon>Bacillati</taxon>
        <taxon>Actinomycetota</taxon>
        <taxon>Actinomycetes</taxon>
        <taxon>Pseudonocardiales</taxon>
        <taxon>Pseudonocardiaceae</taxon>
        <taxon>Prauserella</taxon>
    </lineage>
</organism>
<dbReference type="RefSeq" id="WP_106181290.1">
    <property type="nucleotide sequence ID" value="NZ_PVNH01000011.1"/>
</dbReference>
<name>A0A2T0LN61_9PSEU</name>
<gene>
    <name evidence="1" type="ORF">B0I33_111137</name>
</gene>
<reference evidence="1 2" key="1">
    <citation type="submission" date="2018-03" db="EMBL/GenBank/DDBJ databases">
        <title>Genomic Encyclopedia of Type Strains, Phase III (KMG-III): the genomes of soil and plant-associated and newly described type strains.</title>
        <authorList>
            <person name="Whitman W."/>
        </authorList>
    </citation>
    <scope>NUCLEOTIDE SEQUENCE [LARGE SCALE GENOMIC DNA]</scope>
    <source>
        <strain evidence="1 2">CGMCC 4.7125</strain>
    </source>
</reference>
<dbReference type="OrthoDB" id="3557251at2"/>